<accession>A0A0D6LAA5</accession>
<protein>
    <recommendedName>
        <fullName evidence="3">Reverse transcriptase/retrotransposon-derived protein RNase H-like domain-containing protein</fullName>
    </recommendedName>
</protein>
<dbReference type="EMBL" id="KE125978">
    <property type="protein sequence ID" value="EPB66671.1"/>
    <property type="molecule type" value="Genomic_DNA"/>
</dbReference>
<gene>
    <name evidence="1" type="ORF">ANCCEY_14238</name>
</gene>
<dbReference type="InterPro" id="IPR043128">
    <property type="entry name" value="Rev_trsase/Diguanyl_cyclase"/>
</dbReference>
<dbReference type="InterPro" id="IPR043502">
    <property type="entry name" value="DNA/RNA_pol_sf"/>
</dbReference>
<evidence type="ECO:0008006" key="3">
    <source>
        <dbReference type="Google" id="ProtNLM"/>
    </source>
</evidence>
<proteinExistence type="predicted"/>
<reference evidence="1 2" key="1">
    <citation type="submission" date="2013-05" db="EMBL/GenBank/DDBJ databases">
        <title>Draft genome of the parasitic nematode Anyclostoma ceylanicum.</title>
        <authorList>
            <person name="Mitreva M."/>
        </authorList>
    </citation>
    <scope>NUCLEOTIDE SEQUENCE [LARGE SCALE GENOMIC DNA]</scope>
</reference>
<evidence type="ECO:0000313" key="2">
    <source>
        <dbReference type="Proteomes" id="UP000054495"/>
    </source>
</evidence>
<sequence>MPHPKDVSQLRAFLGLVNFYGTFVKGLHNFRAPLDVLTEKEKERKKLSTRGHIRSPLPNLMTWPMSATLRKVAKDRKQ</sequence>
<dbReference type="AlphaFoldDB" id="A0A0D6LAA5"/>
<keyword evidence="2" id="KW-1185">Reference proteome</keyword>
<name>A0A0D6LAA5_9BILA</name>
<organism evidence="1 2">
    <name type="scientific">Ancylostoma ceylanicum</name>
    <dbReference type="NCBI Taxonomy" id="53326"/>
    <lineage>
        <taxon>Eukaryota</taxon>
        <taxon>Metazoa</taxon>
        <taxon>Ecdysozoa</taxon>
        <taxon>Nematoda</taxon>
        <taxon>Chromadorea</taxon>
        <taxon>Rhabditida</taxon>
        <taxon>Rhabditina</taxon>
        <taxon>Rhabditomorpha</taxon>
        <taxon>Strongyloidea</taxon>
        <taxon>Ancylostomatidae</taxon>
        <taxon>Ancylostomatinae</taxon>
        <taxon>Ancylostoma</taxon>
    </lineage>
</organism>
<dbReference type="SUPFAM" id="SSF56672">
    <property type="entry name" value="DNA/RNA polymerases"/>
    <property type="match status" value="1"/>
</dbReference>
<evidence type="ECO:0000313" key="1">
    <source>
        <dbReference type="EMBL" id="EPB66671.1"/>
    </source>
</evidence>
<dbReference type="Proteomes" id="UP000054495">
    <property type="component" value="Unassembled WGS sequence"/>
</dbReference>
<dbReference type="Gene3D" id="3.30.70.270">
    <property type="match status" value="1"/>
</dbReference>